<sequence>MGEATPREAPEAALAFVEAGRGAAIATVMETWGSAPRPAGAQLAISGDGALVGSVSGGCVEGAVAAEAVAALADGKPRLLEYGVADEDAFSVGLACGGTIRILLEPVGGAGPDPEMLAEIVAARAARRGVVLATRPGDWAHRLIADPGDPLWPEAEAALRADRSGFAGEWFLCAHAPAPRLVVVGAAHVAQHLAPMARIAGFDVTVIDPRSAFATEARFPGTRVMVDLPDEALAEVGLDSRVAVVTLTHDPKIDDPAIVATLASDAFYLGCLGSRKTHAQRLERLAGLGEALGRIHAPVGLAIGARTPAEIAVAILAEIVARLRA</sequence>
<dbReference type="AlphaFoldDB" id="A0A501X0K8"/>
<feature type="domain" description="XdhC Rossmann" evidence="2">
    <location>
        <begin position="181"/>
        <end position="319"/>
    </location>
</feature>
<name>A0A501X0K8_9RHOB</name>
<feature type="domain" description="XdhC- CoxI" evidence="1">
    <location>
        <begin position="17"/>
        <end position="83"/>
    </location>
</feature>
<dbReference type="InterPro" id="IPR052698">
    <property type="entry name" value="MoCofactor_Util/Proc"/>
</dbReference>
<accession>A0A501X0K8</accession>
<protein>
    <submittedName>
        <fullName evidence="3">XdhC family protein</fullName>
    </submittedName>
</protein>
<organism evidence="3 4">
    <name type="scientific">Amaricoccus solimangrovi</name>
    <dbReference type="NCBI Taxonomy" id="2589815"/>
    <lineage>
        <taxon>Bacteria</taxon>
        <taxon>Pseudomonadati</taxon>
        <taxon>Pseudomonadota</taxon>
        <taxon>Alphaproteobacteria</taxon>
        <taxon>Rhodobacterales</taxon>
        <taxon>Paracoccaceae</taxon>
        <taxon>Amaricoccus</taxon>
    </lineage>
</organism>
<evidence type="ECO:0000259" key="1">
    <source>
        <dbReference type="Pfam" id="PF02625"/>
    </source>
</evidence>
<comment type="caution">
    <text evidence="3">The sequence shown here is derived from an EMBL/GenBank/DDBJ whole genome shotgun (WGS) entry which is preliminary data.</text>
</comment>
<dbReference type="PANTHER" id="PTHR30388">
    <property type="entry name" value="ALDEHYDE OXIDOREDUCTASE MOLYBDENUM COFACTOR ASSEMBLY PROTEIN"/>
    <property type="match status" value="1"/>
</dbReference>
<dbReference type="OrthoDB" id="9815497at2"/>
<dbReference type="InterPro" id="IPR003777">
    <property type="entry name" value="XdhC_CoxI"/>
</dbReference>
<dbReference type="PANTHER" id="PTHR30388:SF4">
    <property type="entry name" value="MOLYBDENUM COFACTOR INSERTION CHAPERONE PAOD"/>
    <property type="match status" value="1"/>
</dbReference>
<dbReference type="Proteomes" id="UP000319255">
    <property type="component" value="Unassembled WGS sequence"/>
</dbReference>
<dbReference type="EMBL" id="VFRP01000002">
    <property type="protein sequence ID" value="TPE53311.1"/>
    <property type="molecule type" value="Genomic_DNA"/>
</dbReference>
<proteinExistence type="predicted"/>
<keyword evidence="4" id="KW-1185">Reference proteome</keyword>
<evidence type="ECO:0000259" key="2">
    <source>
        <dbReference type="Pfam" id="PF13478"/>
    </source>
</evidence>
<dbReference type="Pfam" id="PF13478">
    <property type="entry name" value="XdhC_C"/>
    <property type="match status" value="1"/>
</dbReference>
<dbReference type="Gene3D" id="3.40.50.720">
    <property type="entry name" value="NAD(P)-binding Rossmann-like Domain"/>
    <property type="match status" value="1"/>
</dbReference>
<evidence type="ECO:0000313" key="4">
    <source>
        <dbReference type="Proteomes" id="UP000319255"/>
    </source>
</evidence>
<reference evidence="3 4" key="1">
    <citation type="submission" date="2019-06" db="EMBL/GenBank/DDBJ databases">
        <title>A novel bacterium of genus Amaricoccus, isolated from marine sediment.</title>
        <authorList>
            <person name="Huang H."/>
            <person name="Mo K."/>
            <person name="Hu Y."/>
        </authorList>
    </citation>
    <scope>NUCLEOTIDE SEQUENCE [LARGE SCALE GENOMIC DNA]</scope>
    <source>
        <strain evidence="3 4">HB172011</strain>
    </source>
</reference>
<dbReference type="Pfam" id="PF02625">
    <property type="entry name" value="XdhC_CoxI"/>
    <property type="match status" value="1"/>
</dbReference>
<evidence type="ECO:0000313" key="3">
    <source>
        <dbReference type="EMBL" id="TPE53311.1"/>
    </source>
</evidence>
<dbReference type="InterPro" id="IPR027051">
    <property type="entry name" value="XdhC_Rossmann_dom"/>
</dbReference>
<gene>
    <name evidence="3" type="ORF">FJM51_04035</name>
</gene>